<evidence type="ECO:0000259" key="8">
    <source>
        <dbReference type="PROSITE" id="PS51215"/>
    </source>
</evidence>
<protein>
    <submittedName>
        <fullName evidence="10">Uncharacterized protein isoform X1</fullName>
    </submittedName>
</protein>
<keyword evidence="9" id="KW-1185">Reference proteome</keyword>
<keyword evidence="5" id="KW-0808">Transferase</keyword>
<keyword evidence="6" id="KW-0949">S-adenosyl-L-methionine</keyword>
<dbReference type="SMART" id="SM00570">
    <property type="entry name" value="AWS"/>
    <property type="match status" value="1"/>
</dbReference>
<comment type="subcellular location">
    <subcellularLocation>
        <location evidence="2">Chromosome</location>
    </subcellularLocation>
    <subcellularLocation>
        <location evidence="1">Nucleus</location>
    </subcellularLocation>
</comment>
<organism evidence="9 10">
    <name type="scientific">Gossypium hirsutum</name>
    <name type="common">Upland cotton</name>
    <name type="synonym">Gossypium mexicanum</name>
    <dbReference type="NCBI Taxonomy" id="3635"/>
    <lineage>
        <taxon>Eukaryota</taxon>
        <taxon>Viridiplantae</taxon>
        <taxon>Streptophyta</taxon>
        <taxon>Embryophyta</taxon>
        <taxon>Tracheophyta</taxon>
        <taxon>Spermatophyta</taxon>
        <taxon>Magnoliopsida</taxon>
        <taxon>eudicotyledons</taxon>
        <taxon>Gunneridae</taxon>
        <taxon>Pentapetalae</taxon>
        <taxon>rosids</taxon>
        <taxon>malvids</taxon>
        <taxon>Malvales</taxon>
        <taxon>Malvaceae</taxon>
        <taxon>Malvoideae</taxon>
        <taxon>Gossypium</taxon>
    </lineage>
</organism>
<keyword evidence="7" id="KW-0539">Nucleus</keyword>
<evidence type="ECO:0000256" key="6">
    <source>
        <dbReference type="ARBA" id="ARBA00022691"/>
    </source>
</evidence>
<gene>
    <name evidence="10" type="primary">LOC107922636</name>
</gene>
<evidence type="ECO:0000256" key="3">
    <source>
        <dbReference type="ARBA" id="ARBA00022454"/>
    </source>
</evidence>
<reference evidence="9" key="1">
    <citation type="journal article" date="2020" name="Nat. Genet.">
        <title>Genomic diversifications of five Gossypium allopolyploid species and their impact on cotton improvement.</title>
        <authorList>
            <person name="Chen Z.J."/>
            <person name="Sreedasyam A."/>
            <person name="Ando A."/>
            <person name="Song Q."/>
            <person name="De Santiago L.M."/>
            <person name="Hulse-Kemp A.M."/>
            <person name="Ding M."/>
            <person name="Ye W."/>
            <person name="Kirkbride R.C."/>
            <person name="Jenkins J."/>
            <person name="Plott C."/>
            <person name="Lovell J."/>
            <person name="Lin Y.M."/>
            <person name="Vaughn R."/>
            <person name="Liu B."/>
            <person name="Simpson S."/>
            <person name="Scheffler B.E."/>
            <person name="Wen L."/>
            <person name="Saski C.A."/>
            <person name="Grover C.E."/>
            <person name="Hu G."/>
            <person name="Conover J.L."/>
            <person name="Carlson J.W."/>
            <person name="Shu S."/>
            <person name="Boston L.B."/>
            <person name="Williams M."/>
            <person name="Peterson D.G."/>
            <person name="McGee K."/>
            <person name="Jones D.C."/>
            <person name="Wendel J.F."/>
            <person name="Stelly D.M."/>
            <person name="Grimwood J."/>
            <person name="Schmutz J."/>
        </authorList>
    </citation>
    <scope>NUCLEOTIDE SEQUENCE [LARGE SCALE GENOMIC DNA]</scope>
    <source>
        <strain evidence="9">cv. TM-1</strain>
    </source>
</reference>
<evidence type="ECO:0000256" key="5">
    <source>
        <dbReference type="ARBA" id="ARBA00022679"/>
    </source>
</evidence>
<proteinExistence type="predicted"/>
<dbReference type="GeneID" id="107922636"/>
<dbReference type="RefSeq" id="XP_040942193.1">
    <property type="nucleotide sequence ID" value="XM_041086259.1"/>
</dbReference>
<dbReference type="Gene3D" id="2.170.270.10">
    <property type="entry name" value="SET domain"/>
    <property type="match status" value="1"/>
</dbReference>
<accession>A0ABM2ZHQ9</accession>
<dbReference type="InterPro" id="IPR046341">
    <property type="entry name" value="SET_dom_sf"/>
</dbReference>
<keyword evidence="3" id="KW-0158">Chromosome</keyword>
<keyword evidence="4" id="KW-0489">Methyltransferase</keyword>
<evidence type="ECO:0000256" key="1">
    <source>
        <dbReference type="ARBA" id="ARBA00004123"/>
    </source>
</evidence>
<feature type="domain" description="AWS" evidence="8">
    <location>
        <begin position="110"/>
        <end position="159"/>
    </location>
</feature>
<reference evidence="10" key="2">
    <citation type="submission" date="2025-08" db="UniProtKB">
        <authorList>
            <consortium name="RefSeq"/>
        </authorList>
    </citation>
    <scope>IDENTIFICATION</scope>
</reference>
<dbReference type="SUPFAM" id="SSF82199">
    <property type="entry name" value="SET domain"/>
    <property type="match status" value="1"/>
</dbReference>
<name>A0ABM2ZHQ9_GOSHI</name>
<dbReference type="InterPro" id="IPR050777">
    <property type="entry name" value="SET2_Histone-Lys_MeTrsfase"/>
</dbReference>
<evidence type="ECO:0000256" key="4">
    <source>
        <dbReference type="ARBA" id="ARBA00022603"/>
    </source>
</evidence>
<dbReference type="Proteomes" id="UP000818029">
    <property type="component" value="Chromosome D01"/>
</dbReference>
<dbReference type="InterPro" id="IPR006560">
    <property type="entry name" value="AWS_dom"/>
</dbReference>
<sequence length="237" mass="26198">MEFVTDPDDQGSAMAVDDVDTPEIFGEGVIVPLTFKINAWNSTFLSCLEFDIISNCCQIFFVVIILVAMPGTKKNSDCSHIGYAFNKLMKQIGHPELKTYPKRIKRRLEDDGIFCSCTSSSPGSSVCGRDCHCGMLLSSCSSGCSCGSSCLNKPFQHRPVKKLKLIKQGDPILETKKNTKDQRFSVVTDKVSMEVVEEFILEQLNLTKGTISEIKDNLETLLQKDIQADLVCCSICS</sequence>
<dbReference type="PANTHER" id="PTHR22884">
    <property type="entry name" value="SET DOMAIN PROTEINS"/>
    <property type="match status" value="1"/>
</dbReference>
<evidence type="ECO:0000313" key="9">
    <source>
        <dbReference type="Proteomes" id="UP000818029"/>
    </source>
</evidence>
<evidence type="ECO:0000256" key="2">
    <source>
        <dbReference type="ARBA" id="ARBA00004286"/>
    </source>
</evidence>
<evidence type="ECO:0000256" key="7">
    <source>
        <dbReference type="ARBA" id="ARBA00023242"/>
    </source>
</evidence>
<dbReference type="PROSITE" id="PS51215">
    <property type="entry name" value="AWS"/>
    <property type="match status" value="1"/>
</dbReference>
<evidence type="ECO:0000313" key="10">
    <source>
        <dbReference type="RefSeq" id="XP_040942193.1"/>
    </source>
</evidence>